<dbReference type="InterPro" id="IPR003409">
    <property type="entry name" value="MORN"/>
</dbReference>
<organism evidence="2">
    <name type="scientific">Aphanomyces invadans</name>
    <dbReference type="NCBI Taxonomy" id="157072"/>
    <lineage>
        <taxon>Eukaryota</taxon>
        <taxon>Sar</taxon>
        <taxon>Stramenopiles</taxon>
        <taxon>Oomycota</taxon>
        <taxon>Saprolegniomycetes</taxon>
        <taxon>Saprolegniales</taxon>
        <taxon>Verrucalvaceae</taxon>
        <taxon>Aphanomyces</taxon>
    </lineage>
</organism>
<dbReference type="eggNOG" id="ENOG502SFH7">
    <property type="taxonomic scope" value="Eukaryota"/>
</dbReference>
<keyword evidence="1" id="KW-0677">Repeat</keyword>
<dbReference type="GeneID" id="20077678"/>
<sequence>MYTSKIDTTLEFPFDPLREYHKDSSVIPWREYPFKQKTIDSVVQKVPGSTVLQAAGALLMGHGVESKAVSMFNLCLSSDHWVDFERRFHDERDAFAVAKTAYIHDSSSHLRARFKADAARAALDAEVQAVAAKHATMKVLRYDNGDKYEGQVCDRDRVWIPHGEGTLYVCDVSQQDPLLPPVLLVRYRGMWMNGWMHGHGRYHWDDGSSWDGPFLRNEMHGRGLYRSEPEAEPDETDLDWTPTPTLVRYYYGGSHICWGSELQTHSRIRIFTHVGATTSGRQTNVAVLDLPYVDGCVADYDATTDRHLIQVHERPDRWMCLSGMHFKLLSAAPLGPFIR</sequence>
<dbReference type="AlphaFoldDB" id="A0A024UUT7"/>
<dbReference type="EMBL" id="KI913952">
    <property type="protein sequence ID" value="ETW10286.1"/>
    <property type="molecule type" value="Genomic_DNA"/>
</dbReference>
<dbReference type="STRING" id="157072.A0A024UUT7"/>
<evidence type="ECO:0000256" key="1">
    <source>
        <dbReference type="ARBA" id="ARBA00022737"/>
    </source>
</evidence>
<evidence type="ECO:0000313" key="2">
    <source>
        <dbReference type="EMBL" id="ETW10286.1"/>
    </source>
</evidence>
<accession>A0A024UUT7</accession>
<dbReference type="RefSeq" id="XP_008861697.1">
    <property type="nucleotide sequence ID" value="XM_008863475.1"/>
</dbReference>
<dbReference type="VEuPathDB" id="FungiDB:H310_00628"/>
<proteinExistence type="predicted"/>
<gene>
    <name evidence="2" type="ORF">H310_00628</name>
</gene>
<dbReference type="PANTHER" id="PTHR23084">
    <property type="entry name" value="PHOSPHATIDYLINOSITOL-4-PHOSPHATE 5-KINASE RELATED"/>
    <property type="match status" value="1"/>
</dbReference>
<dbReference type="SUPFAM" id="SSF82185">
    <property type="entry name" value="Histone H3 K4-specific methyltransferase SET7/9 N-terminal domain"/>
    <property type="match status" value="1"/>
</dbReference>
<protein>
    <submittedName>
        <fullName evidence="2">Uncharacterized protein</fullName>
    </submittedName>
</protein>
<dbReference type="Pfam" id="PF02493">
    <property type="entry name" value="MORN"/>
    <property type="match status" value="2"/>
</dbReference>
<dbReference type="SMART" id="SM00698">
    <property type="entry name" value="MORN"/>
    <property type="match status" value="2"/>
</dbReference>
<dbReference type="OrthoDB" id="437960at2759"/>
<name>A0A024UUT7_9STRA</name>
<dbReference type="PANTHER" id="PTHR23084:SF263">
    <property type="entry name" value="MORN REPEAT-CONTAINING PROTEIN 1"/>
    <property type="match status" value="1"/>
</dbReference>
<reference evidence="2" key="1">
    <citation type="submission" date="2013-12" db="EMBL/GenBank/DDBJ databases">
        <title>The Genome Sequence of Aphanomyces invadans NJM9701.</title>
        <authorList>
            <consortium name="The Broad Institute Genomics Platform"/>
            <person name="Russ C."/>
            <person name="Tyler B."/>
            <person name="van West P."/>
            <person name="Dieguez-Uribeondo J."/>
            <person name="Young S.K."/>
            <person name="Zeng Q."/>
            <person name="Gargeya S."/>
            <person name="Fitzgerald M."/>
            <person name="Abouelleil A."/>
            <person name="Alvarado L."/>
            <person name="Chapman S.B."/>
            <person name="Gainer-Dewar J."/>
            <person name="Goldberg J."/>
            <person name="Griggs A."/>
            <person name="Gujja S."/>
            <person name="Hansen M."/>
            <person name="Howarth C."/>
            <person name="Imamovic A."/>
            <person name="Ireland A."/>
            <person name="Larimer J."/>
            <person name="McCowan C."/>
            <person name="Murphy C."/>
            <person name="Pearson M."/>
            <person name="Poon T.W."/>
            <person name="Priest M."/>
            <person name="Roberts A."/>
            <person name="Saif S."/>
            <person name="Shea T."/>
            <person name="Sykes S."/>
            <person name="Wortman J."/>
            <person name="Nusbaum C."/>
            <person name="Birren B."/>
        </authorList>
    </citation>
    <scope>NUCLEOTIDE SEQUENCE [LARGE SCALE GENOMIC DNA]</scope>
    <source>
        <strain evidence="2">NJM9701</strain>
    </source>
</reference>